<evidence type="ECO:0000259" key="1">
    <source>
        <dbReference type="Pfam" id="PF24463"/>
    </source>
</evidence>
<sequence>MEAWGWIVVYAIGLTILQLLVYRYLLNNGGEVGYDGVVGDSDDRPDGPVAHGGERGSIGRSPRLVASPNAPANERDDQSTGRYCPHCGSENEPDRAFDRCWNCANRLV</sequence>
<reference evidence="2 3" key="1">
    <citation type="submission" date="2020-02" db="EMBL/GenBank/DDBJ databases">
        <title>Whole genome sequence of Halogeometricum borinquense strain wsp4.</title>
        <authorList>
            <person name="Verma D.K."/>
            <person name="Gopal K."/>
            <person name="Prasad E.S."/>
        </authorList>
    </citation>
    <scope>NUCLEOTIDE SEQUENCE [LARGE SCALE GENOMIC DNA]</scope>
    <source>
        <strain evidence="3">wsp4</strain>
    </source>
</reference>
<evidence type="ECO:0000313" key="2">
    <source>
        <dbReference type="EMBL" id="QIB75935.1"/>
    </source>
</evidence>
<name>A0A6C0UKE0_9EURY</name>
<dbReference type="Pfam" id="PF24463">
    <property type="entry name" value="DUF7577"/>
    <property type="match status" value="1"/>
</dbReference>
<organism evidence="2 3">
    <name type="scientific">Halogeometricum borinquense</name>
    <dbReference type="NCBI Taxonomy" id="60847"/>
    <lineage>
        <taxon>Archaea</taxon>
        <taxon>Methanobacteriati</taxon>
        <taxon>Methanobacteriota</taxon>
        <taxon>Stenosarchaea group</taxon>
        <taxon>Halobacteria</taxon>
        <taxon>Halobacteriales</taxon>
        <taxon>Haloferacaceae</taxon>
        <taxon>Halogeometricum</taxon>
    </lineage>
</organism>
<dbReference type="InterPro" id="IPR055999">
    <property type="entry name" value="DUF7577"/>
</dbReference>
<dbReference type="RefSeq" id="WP_163487648.1">
    <property type="nucleotide sequence ID" value="NZ_CP048739.1"/>
</dbReference>
<dbReference type="GeneID" id="44081257"/>
<gene>
    <name evidence="2" type="ORF">G3I44_17610</name>
</gene>
<feature type="domain" description="DUF7577" evidence="1">
    <location>
        <begin position="81"/>
        <end position="107"/>
    </location>
</feature>
<dbReference type="AlphaFoldDB" id="A0A6C0UKE0"/>
<protein>
    <recommendedName>
        <fullName evidence="1">DUF7577 domain-containing protein</fullName>
    </recommendedName>
</protein>
<accession>A0A6C0UKE0</accession>
<dbReference type="Proteomes" id="UP000465846">
    <property type="component" value="Chromosome"/>
</dbReference>
<proteinExistence type="predicted"/>
<dbReference type="EMBL" id="CP048739">
    <property type="protein sequence ID" value="QIB75935.1"/>
    <property type="molecule type" value="Genomic_DNA"/>
</dbReference>
<evidence type="ECO:0000313" key="3">
    <source>
        <dbReference type="Proteomes" id="UP000465846"/>
    </source>
</evidence>